<evidence type="ECO:0000313" key="2">
    <source>
        <dbReference type="Proteomes" id="UP001205311"/>
    </source>
</evidence>
<accession>A0ABT1HUH8</accession>
<evidence type="ECO:0000313" key="1">
    <source>
        <dbReference type="EMBL" id="MCP2259148.1"/>
    </source>
</evidence>
<name>A0ABT1HUH8_STRSD</name>
<proteinExistence type="predicted"/>
<keyword evidence="2" id="KW-1185">Reference proteome</keyword>
<dbReference type="EMBL" id="JAMTCP010000014">
    <property type="protein sequence ID" value="MCP2259148.1"/>
    <property type="molecule type" value="Genomic_DNA"/>
</dbReference>
<evidence type="ECO:0008006" key="3">
    <source>
        <dbReference type="Google" id="ProtNLM"/>
    </source>
</evidence>
<dbReference type="Proteomes" id="UP001205311">
    <property type="component" value="Unassembled WGS sequence"/>
</dbReference>
<reference evidence="1 2" key="1">
    <citation type="submission" date="2022-06" db="EMBL/GenBank/DDBJ databases">
        <title>Genomic Encyclopedia of Archaeal and Bacterial Type Strains, Phase II (KMG-II): from individual species to whole genera.</title>
        <authorList>
            <person name="Goeker M."/>
        </authorList>
    </citation>
    <scope>NUCLEOTIDE SEQUENCE [LARGE SCALE GENOMIC DNA]</scope>
    <source>
        <strain evidence="1 2">DSM 40477</strain>
    </source>
</reference>
<organism evidence="1 2">
    <name type="scientific">Streptoalloteichus tenebrarius (strain ATCC 17920 / DSM 40477 / JCM 4838 / CBS 697.72 / NBRC 16177 / NCIMB 11028 / NRRL B-12390 / A12253. 1 / ISP 5477)</name>
    <name type="common">Streptomyces tenebrarius</name>
    <dbReference type="NCBI Taxonomy" id="1933"/>
    <lineage>
        <taxon>Bacteria</taxon>
        <taxon>Bacillati</taxon>
        <taxon>Actinomycetota</taxon>
        <taxon>Actinomycetes</taxon>
        <taxon>Pseudonocardiales</taxon>
        <taxon>Pseudonocardiaceae</taxon>
        <taxon>Streptoalloteichus</taxon>
    </lineage>
</organism>
<sequence length="91" mass="10356">MSSGCLSRLAVETVVVGQKGETDVSSERIRRLLLRDLPATNRVTACAEDPWLSRLHRFEITDDLDRWHPLPLEEECGPAVRVSRESRRGRT</sequence>
<protein>
    <recommendedName>
        <fullName evidence="3">Transposase</fullName>
    </recommendedName>
</protein>
<gene>
    <name evidence="1" type="ORF">LX15_002849</name>
</gene>
<dbReference type="RefSeq" id="WP_253670058.1">
    <property type="nucleotide sequence ID" value="NZ_JAMTCP010000014.1"/>
</dbReference>
<comment type="caution">
    <text evidence="1">The sequence shown here is derived from an EMBL/GenBank/DDBJ whole genome shotgun (WGS) entry which is preliminary data.</text>
</comment>